<dbReference type="EMBL" id="PNGC01000002">
    <property type="protein sequence ID" value="PMB89263.1"/>
    <property type="molecule type" value="Genomic_DNA"/>
</dbReference>
<evidence type="ECO:0000313" key="2">
    <source>
        <dbReference type="Proteomes" id="UP000243201"/>
    </source>
</evidence>
<evidence type="ECO:0008006" key="3">
    <source>
        <dbReference type="Google" id="ProtNLM"/>
    </source>
</evidence>
<sequence>MLSRTIKTYNLHLHNPKRVTGKYDIPTLTPVDTIPEDLIPFNYLLTSSPDKRKAVHFFLDDYQFERCWKRPYKYLNLLSGYQAVLTPDFSLYLDMPKALKIWNTYRSRLIGQYWQNQGLTVIPTVSWAEPDSYKYAFDGLPIGATLAVSTVGVMMNRQSQKLWKQGAEHLLRTLHPKTLLIYGNPINIDPVDTELIYYQNFANKRLRNLTKDG</sequence>
<dbReference type="RefSeq" id="WP_102184308.1">
    <property type="nucleotide sequence ID" value="NZ_PNGC01000002.1"/>
</dbReference>
<dbReference type="Proteomes" id="UP000243201">
    <property type="component" value="Unassembled WGS sequence"/>
</dbReference>
<proteinExistence type="predicted"/>
<evidence type="ECO:0000313" key="1">
    <source>
        <dbReference type="EMBL" id="PMB89263.1"/>
    </source>
</evidence>
<comment type="caution">
    <text evidence="1">The sequence shown here is derived from an EMBL/GenBank/DDBJ whole genome shotgun (WGS) entry which is preliminary data.</text>
</comment>
<name>A0ABX4UNI1_9ACTO</name>
<reference evidence="1 2" key="1">
    <citation type="submission" date="2017-09" db="EMBL/GenBank/DDBJ databases">
        <title>Bacterial strain isolated from the female urinary microbiota.</title>
        <authorList>
            <person name="Thomas-White K."/>
            <person name="Kumar N."/>
            <person name="Forster S."/>
            <person name="Putonti C."/>
            <person name="Lawley T."/>
            <person name="Wolfe A.J."/>
        </authorList>
    </citation>
    <scope>NUCLEOTIDE SEQUENCE [LARGE SCALE GENOMIC DNA]</scope>
    <source>
        <strain evidence="1 2">UMB0744</strain>
    </source>
</reference>
<protein>
    <recommendedName>
        <fullName evidence="3">DUF4417 domain-containing protein</fullName>
    </recommendedName>
</protein>
<dbReference type="InterPro" id="IPR025530">
    <property type="entry name" value="DUF4417"/>
</dbReference>
<accession>A0ABX4UNI1</accession>
<dbReference type="Pfam" id="PF14386">
    <property type="entry name" value="DUF4417"/>
    <property type="match status" value="1"/>
</dbReference>
<gene>
    <name evidence="1" type="ORF">CJ240_05715</name>
</gene>
<organism evidence="1 2">
    <name type="scientific">Varibaculum cambriense</name>
    <dbReference type="NCBI Taxonomy" id="184870"/>
    <lineage>
        <taxon>Bacteria</taxon>
        <taxon>Bacillati</taxon>
        <taxon>Actinomycetota</taxon>
        <taxon>Actinomycetes</taxon>
        <taxon>Actinomycetales</taxon>
        <taxon>Actinomycetaceae</taxon>
        <taxon>Varibaculum</taxon>
    </lineage>
</organism>
<keyword evidence="2" id="KW-1185">Reference proteome</keyword>